<evidence type="ECO:0000313" key="2">
    <source>
        <dbReference type="EMBL" id="KAF0046105.1"/>
    </source>
</evidence>
<dbReference type="EMBL" id="VEVO01000002">
    <property type="protein sequence ID" value="KAF0046105.1"/>
    <property type="molecule type" value="Genomic_DNA"/>
</dbReference>
<dbReference type="InterPro" id="IPR046700">
    <property type="entry name" value="DUF6570"/>
</dbReference>
<comment type="caution">
    <text evidence="2">The sequence shown here is derived from an EMBL/GenBank/DDBJ whole genome shotgun (WGS) entry which is preliminary data.</text>
</comment>
<dbReference type="Proteomes" id="UP000438429">
    <property type="component" value="Unassembled WGS sequence"/>
</dbReference>
<sequence>MELVGKGHGSMSEYIEKSQMKKVGYCASDVEFHATANAIGVDIFAYRGDTSLKYSCTSRLLTNEGIYLKCCEDNNFEAVVCVEHLDEDYCFDLCKLGNLSEPLYMCTRKSKEEAVIIATATISSQQVSNIDYIVSKYVKRSKDLKKKMKYLGNKLYMEKVKEERVGQYNKKHLYRSKLKKRSIAKYHDNDLFRSKVKKMSIGKYREDALHRAKVKKMSIGKYQEDARHMAKVKKVSIRKYRVDALHMAKVKKMSIGKYWEDVLHREKLKKMSKSKYRRNKIHKQNVKSMSRRKYLVNPEQRKRVTEGNKMRRKQMRERGQKFNVVMQRFLEKVRNGPEFVCCVCHRLLFSHQVLQCKRDHYNKRNDVALIADKCITEDYLHKCNADCVMPCQWLVTARGQLWVCYTCHYKIKKGEMPAESVKNNLGVDVIPEELACLNSLEQHLIALHIPFMKMLALPRGRQNGVHGPVTCVPANIVQTNNVLPRSNMEGSLLPVKLKRKLTYKGDYEYQYVDSMHVRQALQFLKETNVHYGDIECNEAWLNEFF</sequence>
<organism evidence="2 3">
    <name type="scientific">Scophthalmus maximus</name>
    <name type="common">Turbot</name>
    <name type="synonym">Psetta maxima</name>
    <dbReference type="NCBI Taxonomy" id="52904"/>
    <lineage>
        <taxon>Eukaryota</taxon>
        <taxon>Metazoa</taxon>
        <taxon>Chordata</taxon>
        <taxon>Craniata</taxon>
        <taxon>Vertebrata</taxon>
        <taxon>Euteleostomi</taxon>
        <taxon>Actinopterygii</taxon>
        <taxon>Neopterygii</taxon>
        <taxon>Teleostei</taxon>
        <taxon>Neoteleostei</taxon>
        <taxon>Acanthomorphata</taxon>
        <taxon>Carangaria</taxon>
        <taxon>Pleuronectiformes</taxon>
        <taxon>Pleuronectoidei</taxon>
        <taxon>Scophthalmidae</taxon>
        <taxon>Scophthalmus</taxon>
    </lineage>
</organism>
<reference evidence="2 3" key="1">
    <citation type="submission" date="2019-06" db="EMBL/GenBank/DDBJ databases">
        <title>Draft genomes of female and male turbot (Scophthalmus maximus).</title>
        <authorList>
            <person name="Xu H."/>
            <person name="Xu X.-W."/>
            <person name="Shao C."/>
            <person name="Chen S."/>
        </authorList>
    </citation>
    <scope>NUCLEOTIDE SEQUENCE [LARGE SCALE GENOMIC DNA]</scope>
    <source>
        <strain evidence="2">Ysfricsl-2016a</strain>
        <tissue evidence="2">Blood</tissue>
    </source>
</reference>
<dbReference type="Pfam" id="PF20209">
    <property type="entry name" value="DUF6570"/>
    <property type="match status" value="1"/>
</dbReference>
<gene>
    <name evidence="2" type="ORF">F2P81_002634</name>
</gene>
<evidence type="ECO:0000313" key="3">
    <source>
        <dbReference type="Proteomes" id="UP000438429"/>
    </source>
</evidence>
<dbReference type="AlphaFoldDB" id="A0A6A4TLG9"/>
<proteinExistence type="predicted"/>
<protein>
    <recommendedName>
        <fullName evidence="1">DUF6570 domain-containing protein</fullName>
    </recommendedName>
</protein>
<accession>A0A6A4TLG9</accession>
<name>A0A6A4TLG9_SCOMX</name>
<feature type="domain" description="DUF6570" evidence="1">
    <location>
        <begin position="413"/>
        <end position="542"/>
    </location>
</feature>
<evidence type="ECO:0000259" key="1">
    <source>
        <dbReference type="Pfam" id="PF20209"/>
    </source>
</evidence>